<sequence>MKRTFLTSFFRLAVLGAAMGSAAWVQAQSVTPSAEGIVVYNAQHASLTQAWVEAFTKETGIKVTLRQGGDTELGNQLVQEGGSSPADVFLTENSPAMTLVDGAGLFAPLDPATINQVAPNFRTAHGRWVGIAARSTVFAYRKTKFSKDQLPKSIMDLAKPEWKGRWAAAQAGADFQAIVSAMLELKGEAATLAWLKSMKENVVPFKGNSIAMKAVNAGQVDGAVIYHYYYYGDMAKTGENSEKVGLHYFRNEDPGAFVSISGGGVLASSKHKAEAQAFVKWITGKGGQEILRTGSSYEYAVGQGAASHRSLVPLADLQAPKVEPAKLNSRKVSDLMTQAGLL</sequence>
<dbReference type="PANTHER" id="PTHR30006">
    <property type="entry name" value="THIAMINE-BINDING PERIPLASMIC PROTEIN-RELATED"/>
    <property type="match status" value="1"/>
</dbReference>
<accession>A0ABU3KLF6</accession>
<keyword evidence="2 3" id="KW-0732">Signal</keyword>
<name>A0ABU3KLF6_9BURK</name>
<feature type="signal peptide" evidence="3">
    <location>
        <begin position="1"/>
        <end position="27"/>
    </location>
</feature>
<feature type="chain" id="PRO_5046825644" evidence="3">
    <location>
        <begin position="28"/>
        <end position="342"/>
    </location>
</feature>
<evidence type="ECO:0000256" key="3">
    <source>
        <dbReference type="SAM" id="SignalP"/>
    </source>
</evidence>
<evidence type="ECO:0000256" key="1">
    <source>
        <dbReference type="ARBA" id="ARBA00008520"/>
    </source>
</evidence>
<dbReference type="InterPro" id="IPR006059">
    <property type="entry name" value="SBP"/>
</dbReference>
<comment type="similarity">
    <text evidence="1">Belongs to the bacterial solute-binding protein 1 family.</text>
</comment>
<evidence type="ECO:0000256" key="2">
    <source>
        <dbReference type="ARBA" id="ARBA00022729"/>
    </source>
</evidence>
<dbReference type="Gene3D" id="3.40.190.10">
    <property type="entry name" value="Periplasmic binding protein-like II"/>
    <property type="match status" value="2"/>
</dbReference>
<evidence type="ECO:0000313" key="5">
    <source>
        <dbReference type="Proteomes" id="UP001321700"/>
    </source>
</evidence>
<dbReference type="SUPFAM" id="SSF53850">
    <property type="entry name" value="Periplasmic binding protein-like II"/>
    <property type="match status" value="1"/>
</dbReference>
<evidence type="ECO:0000313" key="4">
    <source>
        <dbReference type="EMBL" id="MDT7518283.1"/>
    </source>
</evidence>
<dbReference type="RefSeq" id="WP_313874055.1">
    <property type="nucleotide sequence ID" value="NZ_JAVBIK010000001.1"/>
</dbReference>
<protein>
    <submittedName>
        <fullName evidence="4">Iron ABC transporter substrate-binding protein</fullName>
    </submittedName>
</protein>
<dbReference type="Pfam" id="PF01547">
    <property type="entry name" value="SBP_bac_1"/>
    <property type="match status" value="1"/>
</dbReference>
<dbReference type="InterPro" id="IPR026045">
    <property type="entry name" value="Ferric-bd"/>
</dbReference>
<dbReference type="CDD" id="cd13543">
    <property type="entry name" value="PBP2_Fbp"/>
    <property type="match status" value="1"/>
</dbReference>
<organism evidence="4 5">
    <name type="scientific">Rhodoferax potami</name>
    <dbReference type="NCBI Taxonomy" id="3068338"/>
    <lineage>
        <taxon>Bacteria</taxon>
        <taxon>Pseudomonadati</taxon>
        <taxon>Pseudomonadota</taxon>
        <taxon>Betaproteobacteria</taxon>
        <taxon>Burkholderiales</taxon>
        <taxon>Comamonadaceae</taxon>
        <taxon>Rhodoferax</taxon>
    </lineage>
</organism>
<comment type="caution">
    <text evidence="4">The sequence shown here is derived from an EMBL/GenBank/DDBJ whole genome shotgun (WGS) entry which is preliminary data.</text>
</comment>
<dbReference type="PANTHER" id="PTHR30006:SF15">
    <property type="entry name" value="IRON-UTILIZATION PERIPLASMIC PROTEIN"/>
    <property type="match status" value="1"/>
</dbReference>
<proteinExistence type="inferred from homology"/>
<gene>
    <name evidence="4" type="ORF">RAE19_05980</name>
</gene>
<dbReference type="EMBL" id="JAVBIK010000001">
    <property type="protein sequence ID" value="MDT7518283.1"/>
    <property type="molecule type" value="Genomic_DNA"/>
</dbReference>
<dbReference type="PIRSF" id="PIRSF002825">
    <property type="entry name" value="CfbpA"/>
    <property type="match status" value="1"/>
</dbReference>
<dbReference type="Proteomes" id="UP001321700">
    <property type="component" value="Unassembled WGS sequence"/>
</dbReference>
<reference evidence="4 5" key="1">
    <citation type="submission" date="2023-08" db="EMBL/GenBank/DDBJ databases">
        <title>Rhodoferax potami sp. nov. and Rhodoferax mekongensis sp. nov., isolated from the Mekong River in Thailand.</title>
        <authorList>
            <person name="Kitikhun S."/>
            <person name="Charoenyingcharoen P."/>
            <person name="Siriarchawattana P."/>
            <person name="Likhitrattanapisal S."/>
            <person name="Nilsakha T."/>
            <person name="Chanpet A."/>
            <person name="Rattanawaree P."/>
            <person name="Ingsriswang S."/>
        </authorList>
    </citation>
    <scope>NUCLEOTIDE SEQUENCE [LARGE SCALE GENOMIC DNA]</scope>
    <source>
        <strain evidence="4 5">TBRC 17660</strain>
    </source>
</reference>
<keyword evidence="5" id="KW-1185">Reference proteome</keyword>